<evidence type="ECO:0000256" key="1">
    <source>
        <dbReference type="ARBA" id="ARBA00022884"/>
    </source>
</evidence>
<dbReference type="InterPro" id="IPR000504">
    <property type="entry name" value="RRM_dom"/>
</dbReference>
<evidence type="ECO:0000259" key="5">
    <source>
        <dbReference type="PROSITE" id="PS50102"/>
    </source>
</evidence>
<dbReference type="Proteomes" id="UP000747542">
    <property type="component" value="Unassembled WGS sequence"/>
</dbReference>
<accession>A0A8J5T4X0</accession>
<dbReference type="GO" id="GO:0003729">
    <property type="term" value="F:mRNA binding"/>
    <property type="evidence" value="ECO:0007669"/>
    <property type="project" value="TreeGrafter"/>
</dbReference>
<evidence type="ECO:0000313" key="6">
    <source>
        <dbReference type="EMBL" id="KAG7173024.1"/>
    </source>
</evidence>
<evidence type="ECO:0000256" key="3">
    <source>
        <dbReference type="SAM" id="Coils"/>
    </source>
</evidence>
<reference evidence="6" key="1">
    <citation type="journal article" date="2021" name="Sci. Adv.">
        <title>The American lobster genome reveals insights on longevity, neural, and immune adaptations.</title>
        <authorList>
            <person name="Polinski J.M."/>
            <person name="Zimin A.V."/>
            <person name="Clark K.F."/>
            <person name="Kohn A.B."/>
            <person name="Sadowski N."/>
            <person name="Timp W."/>
            <person name="Ptitsyn A."/>
            <person name="Khanna P."/>
            <person name="Romanova D.Y."/>
            <person name="Williams P."/>
            <person name="Greenwood S.J."/>
            <person name="Moroz L.L."/>
            <person name="Walt D.R."/>
            <person name="Bodnar A.G."/>
        </authorList>
    </citation>
    <scope>NUCLEOTIDE SEQUENCE</scope>
    <source>
        <strain evidence="6">GMGI-L3</strain>
    </source>
</reference>
<feature type="domain" description="RRM" evidence="5">
    <location>
        <begin position="167"/>
        <end position="260"/>
    </location>
</feature>
<sequence>MEHEIDQINSMENQIAQNGLVLEENESLQRRLEKLEALYEATKRELDSTREELAKVRSAQHDATAEGVETKETCISRLQSQGTAEHDSKQTATSTPVQRNTHKIFVGNLSDYTTRSEIRQLFEAHGTVVEADIVKNYGFVHMETEEECRSAIDALDGYMLHGKGDSFKIFVGNLSDHTTSLDLREVFEVYGTVVEADVVKNYGFVHMEKKEEGLAAIKAVNCHMLRGKHMDDDAQAQKAIRELDGHELHGMRLTVQKSTSRGRQAGGGYSDQGFSFGPVRYEPYPPPPPHRYVRDRMIRDRALPVGFPLGRVFQITFFMPMASKWTCMNHAYHLYFLIPITRNMDDIHNHLG</sequence>
<dbReference type="AlphaFoldDB" id="A0A8J5T4X0"/>
<feature type="coiled-coil region" evidence="3">
    <location>
        <begin position="18"/>
        <end position="59"/>
    </location>
</feature>
<dbReference type="Gene3D" id="3.30.70.330">
    <property type="match status" value="3"/>
</dbReference>
<feature type="region of interest" description="Disordered" evidence="4">
    <location>
        <begin position="78"/>
        <end position="97"/>
    </location>
</feature>
<comment type="caution">
    <text evidence="6">The sequence shown here is derived from an EMBL/GenBank/DDBJ whole genome shotgun (WGS) entry which is preliminary data.</text>
</comment>
<evidence type="ECO:0000256" key="4">
    <source>
        <dbReference type="SAM" id="MobiDB-lite"/>
    </source>
</evidence>
<organism evidence="6 7">
    <name type="scientific">Homarus americanus</name>
    <name type="common">American lobster</name>
    <dbReference type="NCBI Taxonomy" id="6706"/>
    <lineage>
        <taxon>Eukaryota</taxon>
        <taxon>Metazoa</taxon>
        <taxon>Ecdysozoa</taxon>
        <taxon>Arthropoda</taxon>
        <taxon>Crustacea</taxon>
        <taxon>Multicrustacea</taxon>
        <taxon>Malacostraca</taxon>
        <taxon>Eumalacostraca</taxon>
        <taxon>Eucarida</taxon>
        <taxon>Decapoda</taxon>
        <taxon>Pleocyemata</taxon>
        <taxon>Astacidea</taxon>
        <taxon>Nephropoidea</taxon>
        <taxon>Nephropidae</taxon>
        <taxon>Homarus</taxon>
    </lineage>
</organism>
<feature type="domain" description="RRM" evidence="5">
    <location>
        <begin position="102"/>
        <end position="174"/>
    </location>
</feature>
<protein>
    <submittedName>
        <fullName evidence="6">RNA-binding protein lark-like 3</fullName>
    </submittedName>
</protein>
<dbReference type="PANTHER" id="PTHR48025:SF1">
    <property type="entry name" value="RRM DOMAIN-CONTAINING PROTEIN"/>
    <property type="match status" value="1"/>
</dbReference>
<evidence type="ECO:0000256" key="2">
    <source>
        <dbReference type="PROSITE-ProRule" id="PRU00176"/>
    </source>
</evidence>
<keyword evidence="3" id="KW-0175">Coiled coil</keyword>
<dbReference type="InterPro" id="IPR035979">
    <property type="entry name" value="RBD_domain_sf"/>
</dbReference>
<dbReference type="PANTHER" id="PTHR48025">
    <property type="entry name" value="OS02G0815200 PROTEIN"/>
    <property type="match status" value="1"/>
</dbReference>
<dbReference type="Pfam" id="PF00076">
    <property type="entry name" value="RRM_1"/>
    <property type="match status" value="2"/>
</dbReference>
<dbReference type="InterPro" id="IPR012677">
    <property type="entry name" value="Nucleotide-bd_a/b_plait_sf"/>
</dbReference>
<name>A0A8J5T4X0_HOMAM</name>
<keyword evidence="7" id="KW-1185">Reference proteome</keyword>
<dbReference type="InterPro" id="IPR050502">
    <property type="entry name" value="Euk_RNA-bind_prot"/>
</dbReference>
<dbReference type="GO" id="GO:0005634">
    <property type="term" value="C:nucleus"/>
    <property type="evidence" value="ECO:0007669"/>
    <property type="project" value="TreeGrafter"/>
</dbReference>
<keyword evidence="1 2" id="KW-0694">RNA-binding</keyword>
<gene>
    <name evidence="6" type="primary">lark-L3</name>
    <name evidence="6" type="ORF">Hamer_G008542</name>
</gene>
<evidence type="ECO:0000313" key="7">
    <source>
        <dbReference type="Proteomes" id="UP000747542"/>
    </source>
</evidence>
<dbReference type="EMBL" id="JAHLQT010010178">
    <property type="protein sequence ID" value="KAG7173024.1"/>
    <property type="molecule type" value="Genomic_DNA"/>
</dbReference>
<proteinExistence type="predicted"/>
<dbReference type="SMART" id="SM00360">
    <property type="entry name" value="RRM"/>
    <property type="match status" value="2"/>
</dbReference>
<dbReference type="SUPFAM" id="SSF54928">
    <property type="entry name" value="RNA-binding domain, RBD"/>
    <property type="match status" value="3"/>
</dbReference>
<dbReference type="PROSITE" id="PS50102">
    <property type="entry name" value="RRM"/>
    <property type="match status" value="2"/>
</dbReference>